<feature type="binding site" evidence="4">
    <location>
        <position position="10"/>
    </location>
    <ligand>
        <name>Ni(2+)</name>
        <dbReference type="ChEBI" id="CHEBI:49786"/>
    </ligand>
</feature>
<keyword evidence="6" id="KW-1185">Reference proteome</keyword>
<evidence type="ECO:0000313" key="5">
    <source>
        <dbReference type="EMBL" id="MEA5257973.1"/>
    </source>
</evidence>
<dbReference type="PIRSF" id="PIRSF004761">
    <property type="entry name" value="Hydrgn_mat_HypA"/>
    <property type="match status" value="1"/>
</dbReference>
<feature type="binding site" evidence="4">
    <location>
        <position position="97"/>
    </location>
    <ligand>
        <name>Zn(2+)</name>
        <dbReference type="ChEBI" id="CHEBI:29105"/>
    </ligand>
</feature>
<dbReference type="Pfam" id="PF01155">
    <property type="entry name" value="HypA"/>
    <property type="match status" value="1"/>
</dbReference>
<evidence type="ECO:0000313" key="6">
    <source>
        <dbReference type="Proteomes" id="UP001304671"/>
    </source>
</evidence>
<comment type="caution">
    <text evidence="5">The sequence shown here is derived from an EMBL/GenBank/DDBJ whole genome shotgun (WGS) entry which is preliminary data.</text>
</comment>
<dbReference type="PANTHER" id="PTHR34535">
    <property type="entry name" value="HYDROGENASE MATURATION FACTOR HYPA"/>
    <property type="match status" value="1"/>
</dbReference>
<feature type="binding site" evidence="4">
    <location>
        <position position="84"/>
    </location>
    <ligand>
        <name>Zn(2+)</name>
        <dbReference type="ChEBI" id="CHEBI:29105"/>
    </ligand>
</feature>
<keyword evidence="1 4" id="KW-0533">Nickel</keyword>
<keyword evidence="3 4" id="KW-0862">Zinc</keyword>
<feature type="binding site" evidence="4">
    <location>
        <position position="81"/>
    </location>
    <ligand>
        <name>Zn(2+)</name>
        <dbReference type="ChEBI" id="CHEBI:29105"/>
    </ligand>
</feature>
<dbReference type="PANTHER" id="PTHR34535:SF3">
    <property type="entry name" value="HYDROGENASE MATURATION FACTOR HYPA"/>
    <property type="match status" value="1"/>
</dbReference>
<comment type="function">
    <text evidence="4">Involved in the maturation of [NiFe] hydrogenases. Required for nickel insertion into the metal center of the hydrogenase.</text>
</comment>
<evidence type="ECO:0000256" key="3">
    <source>
        <dbReference type="ARBA" id="ARBA00022833"/>
    </source>
</evidence>
<evidence type="ECO:0000256" key="4">
    <source>
        <dbReference type="HAMAP-Rule" id="MF_00213"/>
    </source>
</evidence>
<dbReference type="RefSeq" id="WP_323248724.1">
    <property type="nucleotide sequence ID" value="NZ_JAYFUL010000011.1"/>
</dbReference>
<dbReference type="HAMAP" id="MF_00213">
    <property type="entry name" value="HypA_HybF"/>
    <property type="match status" value="1"/>
</dbReference>
<dbReference type="EMBL" id="JAYFUL010000011">
    <property type="protein sequence ID" value="MEA5257973.1"/>
    <property type="molecule type" value="Genomic_DNA"/>
</dbReference>
<comment type="similarity">
    <text evidence="4">Belongs to the HypA/HybF family.</text>
</comment>
<reference evidence="5 6" key="1">
    <citation type="submission" date="2023-12" db="EMBL/GenBank/DDBJ databases">
        <title>Novel species of the genus Arcicella isolated from rivers.</title>
        <authorList>
            <person name="Lu H."/>
        </authorList>
    </citation>
    <scope>NUCLEOTIDE SEQUENCE [LARGE SCALE GENOMIC DNA]</scope>
    <source>
        <strain evidence="5 6">LMG 21963</strain>
    </source>
</reference>
<name>A0ABU5QLR3_9BACT</name>
<organism evidence="5 6">
    <name type="scientific">Arcicella aquatica</name>
    <dbReference type="NCBI Taxonomy" id="217141"/>
    <lineage>
        <taxon>Bacteria</taxon>
        <taxon>Pseudomonadati</taxon>
        <taxon>Bacteroidota</taxon>
        <taxon>Cytophagia</taxon>
        <taxon>Cytophagales</taxon>
        <taxon>Flectobacillaceae</taxon>
        <taxon>Arcicella</taxon>
    </lineage>
</organism>
<dbReference type="Gene3D" id="3.30.2320.80">
    <property type="match status" value="1"/>
</dbReference>
<keyword evidence="2 4" id="KW-0479">Metal-binding</keyword>
<protein>
    <recommendedName>
        <fullName evidence="4">Hydrogenase maturation factor HypA</fullName>
    </recommendedName>
</protein>
<dbReference type="Proteomes" id="UP001304671">
    <property type="component" value="Unassembled WGS sequence"/>
</dbReference>
<accession>A0ABU5QLR3</accession>
<gene>
    <name evidence="4" type="primary">hypA</name>
    <name evidence="5" type="ORF">VB264_09260</name>
</gene>
<evidence type="ECO:0000256" key="1">
    <source>
        <dbReference type="ARBA" id="ARBA00022596"/>
    </source>
</evidence>
<evidence type="ECO:0000256" key="2">
    <source>
        <dbReference type="ARBA" id="ARBA00022723"/>
    </source>
</evidence>
<sequence>MLLISRIKMHEISLVRNIFRTLEEEFPKDIPRIRTINLTVGLLSNVQPILMQNAFKVVIEDEPQYNQMCLNVIVLPILIHCDDCGKTSEVEKYRFVCPCGKPSRNVIQGEELLISSVEFDDVENNIK</sequence>
<proteinExistence type="inferred from homology"/>
<feature type="binding site" evidence="4">
    <location>
        <position position="99"/>
    </location>
    <ligand>
        <name>Zn(2+)</name>
        <dbReference type="ChEBI" id="CHEBI:29105"/>
    </ligand>
</feature>
<dbReference type="InterPro" id="IPR000688">
    <property type="entry name" value="HypA/HybF"/>
</dbReference>